<dbReference type="InterPro" id="IPR015157">
    <property type="entry name" value="TMA7"/>
</dbReference>
<comment type="caution">
    <text evidence="3">The sequence shown here is derived from an EMBL/GenBank/DDBJ whole genome shotgun (WGS) entry which is preliminary data.</text>
</comment>
<keyword evidence="2" id="KW-0812">Transmembrane</keyword>
<dbReference type="AlphaFoldDB" id="A0A9W7YHA8"/>
<organism evidence="3 4">
    <name type="scientific">Coemansia biformis</name>
    <dbReference type="NCBI Taxonomy" id="1286918"/>
    <lineage>
        <taxon>Eukaryota</taxon>
        <taxon>Fungi</taxon>
        <taxon>Fungi incertae sedis</taxon>
        <taxon>Zoopagomycota</taxon>
        <taxon>Kickxellomycotina</taxon>
        <taxon>Kickxellomycetes</taxon>
        <taxon>Kickxellales</taxon>
        <taxon>Kickxellaceae</taxon>
        <taxon>Coemansia</taxon>
    </lineage>
</organism>
<feature type="transmembrane region" description="Helical" evidence="2">
    <location>
        <begin position="454"/>
        <end position="477"/>
    </location>
</feature>
<feature type="region of interest" description="Disordered" evidence="1">
    <location>
        <begin position="509"/>
        <end position="529"/>
    </location>
</feature>
<protein>
    <recommendedName>
        <fullName evidence="5">Coiled-coil domain-containing protein 72 homolog</fullName>
    </recommendedName>
</protein>
<dbReference type="Proteomes" id="UP001143981">
    <property type="component" value="Unassembled WGS sequence"/>
</dbReference>
<dbReference type="Gene3D" id="1.10.287.70">
    <property type="match status" value="1"/>
</dbReference>
<dbReference type="EMBL" id="JANBOI010000152">
    <property type="protein sequence ID" value="KAJ1733270.1"/>
    <property type="molecule type" value="Genomic_DNA"/>
</dbReference>
<dbReference type="Pfam" id="PF09072">
    <property type="entry name" value="TMA7"/>
    <property type="match status" value="1"/>
</dbReference>
<evidence type="ECO:0008006" key="5">
    <source>
        <dbReference type="Google" id="ProtNLM"/>
    </source>
</evidence>
<feature type="transmembrane region" description="Helical" evidence="2">
    <location>
        <begin position="167"/>
        <end position="193"/>
    </location>
</feature>
<keyword evidence="4" id="KW-1185">Reference proteome</keyword>
<feature type="transmembrane region" description="Helical" evidence="2">
    <location>
        <begin position="135"/>
        <end position="155"/>
    </location>
</feature>
<feature type="transmembrane region" description="Helical" evidence="2">
    <location>
        <begin position="213"/>
        <end position="232"/>
    </location>
</feature>
<sequence>MEAPYARLGRGANALLGPVGGSEGADSATPDCNGPSDHLAPVGEPAAVCGADGDSVGTPYSFYEADERHWPRVLQHGPWWHFHSAADSMQPKTRILPSVAAVLMPTTVLFVLTSIEGNWIMVGPGYNGLRIYKGGGYVAGNGIATGLAFLSALTIGMRSADWLRRYFSLRVAMLSQVLINLVLGALCVLVGAIYQRNNINGKNVWITPEYPCIYAGAALAFLQALLLVVDYLTTPNFNQRGHGLGGPAMQSAIFLANVVAIWTGFGSMIFASVEDKTFWHPYNSCFNSWVLLITTGSTVLNFGTTNSLVFIFFWLPIGLLVMFVFFWCFGFGFVQRFDEKPLRRIREAEERLRVAYRELRRSTNKELDQHLHVRIDGHRQHLARLQSQRLRYFCALFIVGVILKVCSWVLASLIFTRTEPGWSYWDSMVFLFFNLLTVGVQGRVPSSATGMPLYHMYTFIDVLCTAALDTILLHIVWNLVPWPRVKIVAMARVFAIRAKLFRHRHRHEAEADAGLEQGSPTSTAAPRRGSPSYAAFAFGQAADRLEDAANAAVHLRAMLAQKAVSETDLHNFDRLLQAIEEHINDIQMAGKSGADHHDRQGGKMKPLKQPKKSAKDEDEDDIAFKKQQQEEKRKLKELQEKAKGKGPLVTGGIKKSGK</sequence>
<evidence type="ECO:0000256" key="1">
    <source>
        <dbReference type="SAM" id="MobiDB-lite"/>
    </source>
</evidence>
<keyword evidence="2" id="KW-0472">Membrane</keyword>
<evidence type="ECO:0000313" key="3">
    <source>
        <dbReference type="EMBL" id="KAJ1733270.1"/>
    </source>
</evidence>
<feature type="transmembrane region" description="Helical" evidence="2">
    <location>
        <begin position="308"/>
        <end position="334"/>
    </location>
</feature>
<evidence type="ECO:0000313" key="4">
    <source>
        <dbReference type="Proteomes" id="UP001143981"/>
    </source>
</evidence>
<gene>
    <name evidence="3" type="ORF">LPJ61_001652</name>
</gene>
<reference evidence="3" key="1">
    <citation type="submission" date="2022-07" db="EMBL/GenBank/DDBJ databases">
        <title>Phylogenomic reconstructions and comparative analyses of Kickxellomycotina fungi.</title>
        <authorList>
            <person name="Reynolds N.K."/>
            <person name="Stajich J.E."/>
            <person name="Barry K."/>
            <person name="Grigoriev I.V."/>
            <person name="Crous P."/>
            <person name="Smith M.E."/>
        </authorList>
    </citation>
    <scope>NUCLEOTIDE SEQUENCE</scope>
    <source>
        <strain evidence="3">BCRC 34381</strain>
    </source>
</reference>
<feature type="transmembrane region" description="Helical" evidence="2">
    <location>
        <begin position="392"/>
        <end position="416"/>
    </location>
</feature>
<feature type="compositionally biased region" description="Basic and acidic residues" evidence="1">
    <location>
        <begin position="622"/>
        <end position="643"/>
    </location>
</feature>
<name>A0A9W7YHA8_9FUNG</name>
<feature type="transmembrane region" description="Helical" evidence="2">
    <location>
        <begin position="252"/>
        <end position="273"/>
    </location>
</feature>
<keyword evidence="2" id="KW-1133">Transmembrane helix</keyword>
<dbReference type="PANTHER" id="PTHR28632">
    <property type="entry name" value="TRANSLATION MACHINERY-ASSOCIATED PROTEIN 7"/>
    <property type="match status" value="1"/>
</dbReference>
<accession>A0A9W7YHA8</accession>
<dbReference type="OrthoDB" id="297496at2759"/>
<feature type="transmembrane region" description="Helical" evidence="2">
    <location>
        <begin position="95"/>
        <end position="115"/>
    </location>
</feature>
<proteinExistence type="predicted"/>
<evidence type="ECO:0000256" key="2">
    <source>
        <dbReference type="SAM" id="Phobius"/>
    </source>
</evidence>
<feature type="region of interest" description="Disordered" evidence="1">
    <location>
        <begin position="590"/>
        <end position="658"/>
    </location>
</feature>
<dbReference type="SUPFAM" id="SSF81324">
    <property type="entry name" value="Voltage-gated potassium channels"/>
    <property type="match status" value="1"/>
</dbReference>